<keyword evidence="1" id="KW-0812">Transmembrane</keyword>
<proteinExistence type="predicted"/>
<gene>
    <name evidence="2" type="ORF">GIL414_LOCUS33280</name>
    <name evidence="3" type="ORF">GIL414_LOCUS33490</name>
</gene>
<accession>A0A8S2WYR8</accession>
<keyword evidence="1" id="KW-0472">Membrane</keyword>
<reference evidence="2" key="1">
    <citation type="submission" date="2021-02" db="EMBL/GenBank/DDBJ databases">
        <authorList>
            <person name="Nowell W R."/>
        </authorList>
    </citation>
    <scope>NUCLEOTIDE SEQUENCE</scope>
</reference>
<protein>
    <submittedName>
        <fullName evidence="2">Uncharacterized protein</fullName>
    </submittedName>
</protein>
<dbReference type="Proteomes" id="UP000681720">
    <property type="component" value="Unassembled WGS sequence"/>
</dbReference>
<comment type="caution">
    <text evidence="2">The sequence shown here is derived from an EMBL/GenBank/DDBJ whole genome shotgun (WGS) entry which is preliminary data.</text>
</comment>
<dbReference type="AlphaFoldDB" id="A0A8S2WYR8"/>
<sequence>MSVFTYVWLLRHGRSWEIQALFVVNILQFIFFALKLDNSIITWHYA</sequence>
<keyword evidence="1" id="KW-1133">Transmembrane helix</keyword>
<evidence type="ECO:0000256" key="1">
    <source>
        <dbReference type="SAM" id="Phobius"/>
    </source>
</evidence>
<evidence type="ECO:0000313" key="2">
    <source>
        <dbReference type="EMBL" id="CAF4469770.1"/>
    </source>
</evidence>
<evidence type="ECO:0000313" key="3">
    <source>
        <dbReference type="EMBL" id="CAF4474143.1"/>
    </source>
</evidence>
<organism evidence="2 4">
    <name type="scientific">Rotaria magnacalcarata</name>
    <dbReference type="NCBI Taxonomy" id="392030"/>
    <lineage>
        <taxon>Eukaryota</taxon>
        <taxon>Metazoa</taxon>
        <taxon>Spiralia</taxon>
        <taxon>Gnathifera</taxon>
        <taxon>Rotifera</taxon>
        <taxon>Eurotatoria</taxon>
        <taxon>Bdelloidea</taxon>
        <taxon>Philodinida</taxon>
        <taxon>Philodinidae</taxon>
        <taxon>Rotaria</taxon>
    </lineage>
</organism>
<dbReference type="EMBL" id="CAJOBJ010073275">
    <property type="protein sequence ID" value="CAF4469770.1"/>
    <property type="molecule type" value="Genomic_DNA"/>
</dbReference>
<dbReference type="EMBL" id="CAJOBJ010074437">
    <property type="protein sequence ID" value="CAF4474143.1"/>
    <property type="molecule type" value="Genomic_DNA"/>
</dbReference>
<feature type="transmembrane region" description="Helical" evidence="1">
    <location>
        <begin position="16"/>
        <end position="34"/>
    </location>
</feature>
<name>A0A8S2WYR8_9BILA</name>
<feature type="non-terminal residue" evidence="2">
    <location>
        <position position="1"/>
    </location>
</feature>
<evidence type="ECO:0000313" key="4">
    <source>
        <dbReference type="Proteomes" id="UP000681720"/>
    </source>
</evidence>